<evidence type="ECO:0000313" key="9">
    <source>
        <dbReference type="Proteomes" id="UP000317494"/>
    </source>
</evidence>
<name>A0A507CL78_9FUNG</name>
<dbReference type="PANTHER" id="PTHR18359">
    <property type="entry name" value="WD-REPEAT PROTEIN-RELATED"/>
    <property type="match status" value="1"/>
</dbReference>
<feature type="region of interest" description="Disordered" evidence="7">
    <location>
        <begin position="74"/>
        <end position="101"/>
    </location>
</feature>
<dbReference type="Proteomes" id="UP000317494">
    <property type="component" value="Unassembled WGS sequence"/>
</dbReference>
<dbReference type="SMART" id="SM00320">
    <property type="entry name" value="WD40"/>
    <property type="match status" value="6"/>
</dbReference>
<dbReference type="InterPro" id="IPR001680">
    <property type="entry name" value="WD40_rpt"/>
</dbReference>
<dbReference type="InterPro" id="IPR045161">
    <property type="entry name" value="Utp18"/>
</dbReference>
<evidence type="ECO:0000256" key="3">
    <source>
        <dbReference type="ARBA" id="ARBA00022574"/>
    </source>
</evidence>
<evidence type="ECO:0008006" key="10">
    <source>
        <dbReference type="Google" id="ProtNLM"/>
    </source>
</evidence>
<protein>
    <recommendedName>
        <fullName evidence="10">U3 small nucleolar RNA-associated protein 18</fullName>
    </recommendedName>
</protein>
<keyword evidence="2" id="KW-0698">rRNA processing</keyword>
<feature type="compositionally biased region" description="Polar residues" evidence="7">
    <location>
        <begin position="80"/>
        <end position="92"/>
    </location>
</feature>
<proteinExistence type="inferred from homology"/>
<dbReference type="AlphaFoldDB" id="A0A507CL78"/>
<dbReference type="Pfam" id="PF00400">
    <property type="entry name" value="WD40"/>
    <property type="match status" value="2"/>
</dbReference>
<comment type="similarity">
    <text evidence="6">Belongs to the WD repeat UTP18 family.</text>
</comment>
<comment type="caution">
    <text evidence="8">The sequence shown here is derived from an EMBL/GenBank/DDBJ whole genome shotgun (WGS) entry which is preliminary data.</text>
</comment>
<sequence length="574" mass="63782">MSSTYALPPPNPALSHRKRKRKAAAAASSHSANDRLRVDDGDKDEEELALEEFIFGGDVPGTIDGVLSKAGKELDAKAPQTKQDAASPTTDIVTHDDDSDEPLFTIDTQGDATIFLGQEGKIHDHITSSLNSPKPPPAIILQPKAPVWEDDDDLLVDIATKTRSRKLRKAEAEVVISSTDYETRLRSQFEKIHPRPKWAVTDKKDGVREGDPEEMDFLKTTTTIAQKKDGFHFSPDAIAVTRLKDGNQMAYSPCVIQSVQFHPKTPVMLTAGYDKAVRLFRIDGKINPKIQSILFKDMPIHQAQFTADGKQIIATGARKHFYTYDMEKGTAQTIYGIRGRPEKNIAEFRLSPCNRYIAFVGEGGYIILASRDTKQWIANLRMNGKVRSLCFSLDGEYLYAVTSDDDIYQFETRSRQCLYKVKDISAYKTTSIALSPDNHYIATGLKSGIVNIYDRNVVFGESTSNCSGPAASITPLKSLSNLTTSIRNMAFHPTSQALLFSSRSMKDALRLAHMPSFKVFPNWPTNITPLSHVNSVDFSPNGGHLAMGNDKGVSVLYALNRYKHVCIFAYFMKK</sequence>
<dbReference type="InterPro" id="IPR015943">
    <property type="entry name" value="WD40/YVTN_repeat-like_dom_sf"/>
</dbReference>
<dbReference type="STRING" id="286115.A0A507CL78"/>
<evidence type="ECO:0000256" key="5">
    <source>
        <dbReference type="ARBA" id="ARBA00023242"/>
    </source>
</evidence>
<evidence type="ECO:0000256" key="2">
    <source>
        <dbReference type="ARBA" id="ARBA00022552"/>
    </source>
</evidence>
<keyword evidence="9" id="KW-1185">Reference proteome</keyword>
<evidence type="ECO:0000313" key="8">
    <source>
        <dbReference type="EMBL" id="TPX39144.1"/>
    </source>
</evidence>
<dbReference type="GO" id="GO:0006364">
    <property type="term" value="P:rRNA processing"/>
    <property type="evidence" value="ECO:0007669"/>
    <property type="project" value="UniProtKB-KW"/>
</dbReference>
<dbReference type="SUPFAM" id="SSF50978">
    <property type="entry name" value="WD40 repeat-like"/>
    <property type="match status" value="1"/>
</dbReference>
<keyword evidence="4" id="KW-0677">Repeat</keyword>
<feature type="region of interest" description="Disordered" evidence="7">
    <location>
        <begin position="1"/>
        <end position="43"/>
    </location>
</feature>
<dbReference type="Gene3D" id="2.130.10.10">
    <property type="entry name" value="YVTN repeat-like/Quinoprotein amine dehydrogenase"/>
    <property type="match status" value="1"/>
</dbReference>
<dbReference type="GO" id="GO:0032040">
    <property type="term" value="C:small-subunit processome"/>
    <property type="evidence" value="ECO:0007669"/>
    <property type="project" value="TreeGrafter"/>
</dbReference>
<keyword evidence="5" id="KW-0539">Nucleus</keyword>
<dbReference type="VEuPathDB" id="FungiDB:SeMB42_g06444"/>
<dbReference type="GO" id="GO:0034388">
    <property type="term" value="C:Pwp2p-containing subcomplex of 90S preribosome"/>
    <property type="evidence" value="ECO:0007669"/>
    <property type="project" value="TreeGrafter"/>
</dbReference>
<dbReference type="InterPro" id="IPR036322">
    <property type="entry name" value="WD40_repeat_dom_sf"/>
</dbReference>
<organism evidence="8 9">
    <name type="scientific">Synchytrium endobioticum</name>
    <dbReference type="NCBI Taxonomy" id="286115"/>
    <lineage>
        <taxon>Eukaryota</taxon>
        <taxon>Fungi</taxon>
        <taxon>Fungi incertae sedis</taxon>
        <taxon>Chytridiomycota</taxon>
        <taxon>Chytridiomycota incertae sedis</taxon>
        <taxon>Chytridiomycetes</taxon>
        <taxon>Synchytriales</taxon>
        <taxon>Synchytriaceae</taxon>
        <taxon>Synchytrium</taxon>
    </lineage>
</organism>
<evidence type="ECO:0000256" key="6">
    <source>
        <dbReference type="ARBA" id="ARBA00025767"/>
    </source>
</evidence>
<reference evidence="8 9" key="1">
    <citation type="journal article" date="2019" name="Sci. Rep.">
        <title>Comparative genomics of chytrid fungi reveal insights into the obligate biotrophic and pathogenic lifestyle of Synchytrium endobioticum.</title>
        <authorList>
            <person name="van de Vossenberg B.T.L.H."/>
            <person name="Warris S."/>
            <person name="Nguyen H.D.T."/>
            <person name="van Gent-Pelzer M.P.E."/>
            <person name="Joly D.L."/>
            <person name="van de Geest H.C."/>
            <person name="Bonants P.J.M."/>
            <person name="Smith D.S."/>
            <person name="Levesque C.A."/>
            <person name="van der Lee T.A.J."/>
        </authorList>
    </citation>
    <scope>NUCLEOTIDE SEQUENCE [LARGE SCALE GENOMIC DNA]</scope>
    <source>
        <strain evidence="8 9">MB42</strain>
    </source>
</reference>
<dbReference type="PANTHER" id="PTHR18359:SF0">
    <property type="entry name" value="U3 SMALL NUCLEOLAR RNA-ASSOCIATED PROTEIN 18 HOMOLOG"/>
    <property type="match status" value="1"/>
</dbReference>
<accession>A0A507CL78</accession>
<keyword evidence="3" id="KW-0853">WD repeat</keyword>
<gene>
    <name evidence="8" type="ORF">SeMB42_g06444</name>
</gene>
<dbReference type="EMBL" id="QEAN01000364">
    <property type="protein sequence ID" value="TPX39144.1"/>
    <property type="molecule type" value="Genomic_DNA"/>
</dbReference>
<evidence type="ECO:0000256" key="7">
    <source>
        <dbReference type="SAM" id="MobiDB-lite"/>
    </source>
</evidence>
<evidence type="ECO:0000256" key="1">
    <source>
        <dbReference type="ARBA" id="ARBA00004604"/>
    </source>
</evidence>
<comment type="subcellular location">
    <subcellularLocation>
        <location evidence="1">Nucleus</location>
        <location evidence="1">Nucleolus</location>
    </subcellularLocation>
</comment>
<evidence type="ECO:0000256" key="4">
    <source>
        <dbReference type="ARBA" id="ARBA00022737"/>
    </source>
</evidence>